<dbReference type="EMBL" id="MGDF01000083">
    <property type="protein sequence ID" value="OGL45660.1"/>
    <property type="molecule type" value="Genomic_DNA"/>
</dbReference>
<dbReference type="AlphaFoldDB" id="A0A1F7RW73"/>
<gene>
    <name evidence="3" type="ORF">A2149_06905</name>
</gene>
<proteinExistence type="predicted"/>
<evidence type="ECO:0000313" key="4">
    <source>
        <dbReference type="Proteomes" id="UP000178435"/>
    </source>
</evidence>
<dbReference type="GO" id="GO:0003677">
    <property type="term" value="F:DNA binding"/>
    <property type="evidence" value="ECO:0007669"/>
    <property type="project" value="UniProtKB-UniRule"/>
</dbReference>
<accession>A0A1F7RW73</accession>
<evidence type="ECO:0000259" key="2">
    <source>
        <dbReference type="PROSITE" id="PS51740"/>
    </source>
</evidence>
<feature type="domain" description="SpoVT-AbrB" evidence="2">
    <location>
        <begin position="3"/>
        <end position="45"/>
    </location>
</feature>
<evidence type="ECO:0000256" key="1">
    <source>
        <dbReference type="PROSITE-ProRule" id="PRU01076"/>
    </source>
</evidence>
<dbReference type="InterPro" id="IPR007159">
    <property type="entry name" value="SpoVT-AbrB_dom"/>
</dbReference>
<organism evidence="3 4">
    <name type="scientific">Candidatus Schekmanbacteria bacterium RBG_16_38_11</name>
    <dbReference type="NCBI Taxonomy" id="1817880"/>
    <lineage>
        <taxon>Bacteria</taxon>
        <taxon>Candidatus Schekmaniibacteriota</taxon>
    </lineage>
</organism>
<keyword evidence="1" id="KW-0238">DNA-binding</keyword>
<protein>
    <recommendedName>
        <fullName evidence="2">SpoVT-AbrB domain-containing protein</fullName>
    </recommendedName>
</protein>
<dbReference type="Pfam" id="PF04014">
    <property type="entry name" value="MazE_antitoxin"/>
    <property type="match status" value="1"/>
</dbReference>
<dbReference type="Proteomes" id="UP000178435">
    <property type="component" value="Unassembled WGS sequence"/>
</dbReference>
<dbReference type="Gene3D" id="2.10.260.10">
    <property type="match status" value="1"/>
</dbReference>
<evidence type="ECO:0000313" key="3">
    <source>
        <dbReference type="EMBL" id="OGL45660.1"/>
    </source>
</evidence>
<dbReference type="PROSITE" id="PS51740">
    <property type="entry name" value="SPOVT_ABRB"/>
    <property type="match status" value="1"/>
</dbReference>
<reference evidence="3 4" key="1">
    <citation type="journal article" date="2016" name="Nat. Commun.">
        <title>Thousands of microbial genomes shed light on interconnected biogeochemical processes in an aquifer system.</title>
        <authorList>
            <person name="Anantharaman K."/>
            <person name="Brown C.T."/>
            <person name="Hug L.A."/>
            <person name="Sharon I."/>
            <person name="Castelle C.J."/>
            <person name="Probst A.J."/>
            <person name="Thomas B.C."/>
            <person name="Singh A."/>
            <person name="Wilkins M.J."/>
            <person name="Karaoz U."/>
            <person name="Brodie E.L."/>
            <person name="Williams K.H."/>
            <person name="Hubbard S.S."/>
            <person name="Banfield J.F."/>
        </authorList>
    </citation>
    <scope>NUCLEOTIDE SEQUENCE [LARGE SCALE GENOMIC DNA]</scope>
</reference>
<dbReference type="SMART" id="SM00966">
    <property type="entry name" value="SpoVT_AbrB"/>
    <property type="match status" value="1"/>
</dbReference>
<dbReference type="InterPro" id="IPR037914">
    <property type="entry name" value="SpoVT-AbrB_sf"/>
</dbReference>
<comment type="caution">
    <text evidence="3">The sequence shown here is derived from an EMBL/GenBank/DDBJ whole genome shotgun (WGS) entry which is preliminary data.</text>
</comment>
<dbReference type="NCBIfam" id="TIGR01439">
    <property type="entry name" value="lp_hng_hel_AbrB"/>
    <property type="match status" value="1"/>
</dbReference>
<name>A0A1F7RW73_9BACT</name>
<sequence length="84" mass="9307">MGTTAVKITRKGQVTIPKEIREKLKTTAVYFEVVDETVVVKAVRDVAGSLSEFAKNVKPGASMRKIKEKAWEVAIREKADKKSS</sequence>
<dbReference type="SUPFAM" id="SSF89447">
    <property type="entry name" value="AbrB/MazE/MraZ-like"/>
    <property type="match status" value="1"/>
</dbReference>